<reference evidence="2" key="1">
    <citation type="journal article" date="2015" name="Proc. Natl. Acad. Sci. U.S.A.">
        <title>Genome sequencing of adzuki bean (Vigna angularis) provides insight into high starch and low fat accumulation and domestication.</title>
        <authorList>
            <person name="Yang K."/>
            <person name="Tian Z."/>
            <person name="Chen C."/>
            <person name="Luo L."/>
            <person name="Zhao B."/>
            <person name="Wang Z."/>
            <person name="Yu L."/>
            <person name="Li Y."/>
            <person name="Sun Y."/>
            <person name="Li W."/>
            <person name="Chen Y."/>
            <person name="Li Y."/>
            <person name="Zhang Y."/>
            <person name="Ai D."/>
            <person name="Zhao J."/>
            <person name="Shang C."/>
            <person name="Ma Y."/>
            <person name="Wu B."/>
            <person name="Wang M."/>
            <person name="Gao L."/>
            <person name="Sun D."/>
            <person name="Zhang P."/>
            <person name="Guo F."/>
            <person name="Wang W."/>
            <person name="Li Y."/>
            <person name="Wang J."/>
            <person name="Varshney R.K."/>
            <person name="Wang J."/>
            <person name="Ling H.Q."/>
            <person name="Wan P."/>
        </authorList>
    </citation>
    <scope>NUCLEOTIDE SEQUENCE</scope>
    <source>
        <strain evidence="2">cv. Jingnong 6</strain>
    </source>
</reference>
<organism evidence="1 2">
    <name type="scientific">Phaseolus angularis</name>
    <name type="common">Azuki bean</name>
    <name type="synonym">Vigna angularis</name>
    <dbReference type="NCBI Taxonomy" id="3914"/>
    <lineage>
        <taxon>Eukaryota</taxon>
        <taxon>Viridiplantae</taxon>
        <taxon>Streptophyta</taxon>
        <taxon>Embryophyta</taxon>
        <taxon>Tracheophyta</taxon>
        <taxon>Spermatophyta</taxon>
        <taxon>Magnoliopsida</taxon>
        <taxon>eudicotyledons</taxon>
        <taxon>Gunneridae</taxon>
        <taxon>Pentapetalae</taxon>
        <taxon>rosids</taxon>
        <taxon>fabids</taxon>
        <taxon>Fabales</taxon>
        <taxon>Fabaceae</taxon>
        <taxon>Papilionoideae</taxon>
        <taxon>50 kb inversion clade</taxon>
        <taxon>NPAAA clade</taxon>
        <taxon>indigoferoid/millettioid clade</taxon>
        <taxon>Phaseoleae</taxon>
        <taxon>Vigna</taxon>
    </lineage>
</organism>
<dbReference type="PANTHER" id="PTHR33443">
    <property type="entry name" value="ZGC:112980"/>
    <property type="match status" value="1"/>
</dbReference>
<evidence type="ECO:0000313" key="2">
    <source>
        <dbReference type="Proteomes" id="UP000053144"/>
    </source>
</evidence>
<gene>
    <name evidence="1" type="ORF">LR48_Vigan04g114500</name>
</gene>
<name>A0A0L9UEI7_PHAAN</name>
<dbReference type="PANTHER" id="PTHR33443:SF30">
    <property type="entry name" value="SARCOSINE DEHYDROGENASE-2C PROTEIN"/>
    <property type="match status" value="1"/>
</dbReference>
<protein>
    <submittedName>
        <fullName evidence="1">Uncharacterized protein</fullName>
    </submittedName>
</protein>
<dbReference type="Gramene" id="KOM40947">
    <property type="protein sequence ID" value="KOM40947"/>
    <property type="gene ID" value="LR48_Vigan04g114500"/>
</dbReference>
<sequence>MEEEITVNGKSSVLIRLKDTPPRVCSRKEDMKRLDETEDCFVLDFDPHDSLDDKNSHQGDASKDFYIVSENGKVACRDYPHPRHLCVKFPFTTTPHQSYCELCYCRVCGIRAPCKHWTQSKSPHCDEVYHKFSSRVLEFGEYEEICRI</sequence>
<evidence type="ECO:0000313" key="1">
    <source>
        <dbReference type="EMBL" id="KOM40947.1"/>
    </source>
</evidence>
<dbReference type="AlphaFoldDB" id="A0A0L9UEI7"/>
<accession>A0A0L9UEI7</accession>
<dbReference type="EMBL" id="CM003374">
    <property type="protein sequence ID" value="KOM40947.1"/>
    <property type="molecule type" value="Genomic_DNA"/>
</dbReference>
<proteinExistence type="predicted"/>
<dbReference type="Proteomes" id="UP000053144">
    <property type="component" value="Chromosome 4"/>
</dbReference>
<dbReference type="OMA" id="RERIWRP"/>
<dbReference type="InterPro" id="IPR053234">
    <property type="entry name" value="RPM1_Interactor"/>
</dbReference>